<dbReference type="GO" id="GO:0005684">
    <property type="term" value="C:U2-type spliceosomal complex"/>
    <property type="evidence" value="ECO:0007669"/>
    <property type="project" value="TreeGrafter"/>
</dbReference>
<dbReference type="Proteomes" id="UP000747110">
    <property type="component" value="Unassembled WGS sequence"/>
</dbReference>
<sequence>MEEVLARRERLKALRAAVQASAADDTAAPQPDTAEPEPEKPILKFRNYTVQDTKRIDHERVEAAQPPKFQEPVVDTKPEDLPQEELLVNIAPKKANWDLKRDVQPKLDKLERRTQRAILEMMREEERRRLEEEGGVQD</sequence>
<comment type="caution">
    <text evidence="3">The sequence shown here is derived from an EMBL/GenBank/DDBJ whole genome shotgun (WGS) entry which is preliminary data.</text>
</comment>
<feature type="region of interest" description="Disordered" evidence="1">
    <location>
        <begin position="60"/>
        <end position="81"/>
    </location>
</feature>
<dbReference type="InterPro" id="IPR013169">
    <property type="entry name" value="mRNA_splic_Cwf18-like"/>
</dbReference>
<reference evidence="3" key="1">
    <citation type="journal article" date="2021" name="Proc. Natl. Acad. Sci. U.S.A.">
        <title>Three genomes in the algal genus Volvox reveal the fate of a haploid sex-determining region after a transition to homothallism.</title>
        <authorList>
            <person name="Yamamoto K."/>
            <person name="Hamaji T."/>
            <person name="Kawai-Toyooka H."/>
            <person name="Matsuzaki R."/>
            <person name="Takahashi F."/>
            <person name="Nishimura Y."/>
            <person name="Kawachi M."/>
            <person name="Noguchi H."/>
            <person name="Minakuchi Y."/>
            <person name="Umen J.G."/>
            <person name="Toyoda A."/>
            <person name="Nozaki H."/>
        </authorList>
    </citation>
    <scope>NUCLEOTIDE SEQUENCE</scope>
    <source>
        <strain evidence="3">NIES-3785</strain>
        <strain evidence="2">NIES-3786</strain>
    </source>
</reference>
<dbReference type="PANTHER" id="PTHR31551">
    <property type="entry name" value="PRE-MRNA-SPLICING FACTOR CWF18"/>
    <property type="match status" value="1"/>
</dbReference>
<dbReference type="AlphaFoldDB" id="A0A8J4G4U1"/>
<name>A0A8J4G4U1_9CHLO</name>
<dbReference type="PANTHER" id="PTHR31551:SF1">
    <property type="entry name" value="COILED-COIL DOMAIN-CONTAINING PROTEIN 12"/>
    <property type="match status" value="1"/>
</dbReference>
<protein>
    <recommendedName>
        <fullName evidence="6">Coiled-coil domain-containing protein 12</fullName>
    </recommendedName>
</protein>
<proteinExistence type="predicted"/>
<dbReference type="Proteomes" id="UP000722791">
    <property type="component" value="Unassembled WGS sequence"/>
</dbReference>
<evidence type="ECO:0000256" key="1">
    <source>
        <dbReference type="SAM" id="MobiDB-lite"/>
    </source>
</evidence>
<dbReference type="EMBL" id="BNCP01000002">
    <property type="protein sequence ID" value="GIL70507.1"/>
    <property type="molecule type" value="Genomic_DNA"/>
</dbReference>
<evidence type="ECO:0008006" key="6">
    <source>
        <dbReference type="Google" id="ProtNLM"/>
    </source>
</evidence>
<evidence type="ECO:0000313" key="5">
    <source>
        <dbReference type="Proteomes" id="UP000747110"/>
    </source>
</evidence>
<feature type="compositionally biased region" description="Low complexity" evidence="1">
    <location>
        <begin position="17"/>
        <end position="33"/>
    </location>
</feature>
<organism evidence="3 4">
    <name type="scientific">Volvox reticuliferus</name>
    <dbReference type="NCBI Taxonomy" id="1737510"/>
    <lineage>
        <taxon>Eukaryota</taxon>
        <taxon>Viridiplantae</taxon>
        <taxon>Chlorophyta</taxon>
        <taxon>core chlorophytes</taxon>
        <taxon>Chlorophyceae</taxon>
        <taxon>CS clade</taxon>
        <taxon>Chlamydomonadales</taxon>
        <taxon>Volvocaceae</taxon>
        <taxon>Volvox</taxon>
    </lineage>
</organism>
<evidence type="ECO:0000313" key="4">
    <source>
        <dbReference type="Proteomes" id="UP000722791"/>
    </source>
</evidence>
<keyword evidence="5" id="KW-1185">Reference proteome</keyword>
<gene>
    <name evidence="2" type="ORF">Vretifemale_1246</name>
    <name evidence="3" type="ORF">Vretimale_3643</name>
</gene>
<dbReference type="GO" id="GO:0071014">
    <property type="term" value="C:post-mRNA release spliceosomal complex"/>
    <property type="evidence" value="ECO:0007669"/>
    <property type="project" value="TreeGrafter"/>
</dbReference>
<dbReference type="OrthoDB" id="10261348at2759"/>
<evidence type="ECO:0000313" key="2">
    <source>
        <dbReference type="EMBL" id="GIL70507.1"/>
    </source>
</evidence>
<dbReference type="Pfam" id="PF08315">
    <property type="entry name" value="cwf18"/>
    <property type="match status" value="1"/>
</dbReference>
<accession>A0A8J4G4U1</accession>
<dbReference type="EMBL" id="BNCQ01000005">
    <property type="protein sequence ID" value="GIL98235.1"/>
    <property type="molecule type" value="Genomic_DNA"/>
</dbReference>
<evidence type="ECO:0000313" key="3">
    <source>
        <dbReference type="EMBL" id="GIL98235.1"/>
    </source>
</evidence>
<feature type="region of interest" description="Disordered" evidence="1">
    <location>
        <begin position="17"/>
        <end position="46"/>
    </location>
</feature>